<dbReference type="SUPFAM" id="SSF48726">
    <property type="entry name" value="Immunoglobulin"/>
    <property type="match status" value="2"/>
</dbReference>
<accession>A0A669QL61</accession>
<evidence type="ECO:0000256" key="3">
    <source>
        <dbReference type="ARBA" id="ARBA00022989"/>
    </source>
</evidence>
<dbReference type="PROSITE" id="PS50835">
    <property type="entry name" value="IG_LIKE"/>
    <property type="match status" value="1"/>
</dbReference>
<dbReference type="SMART" id="SM00407">
    <property type="entry name" value="IGc1"/>
    <property type="match status" value="1"/>
</dbReference>
<evidence type="ECO:0000256" key="7">
    <source>
        <dbReference type="SAM" id="Phobius"/>
    </source>
</evidence>
<dbReference type="SMART" id="SM00409">
    <property type="entry name" value="IG"/>
    <property type="match status" value="1"/>
</dbReference>
<dbReference type="InterPro" id="IPR036179">
    <property type="entry name" value="Ig-like_dom_sf"/>
</dbReference>
<dbReference type="Pfam" id="PF07654">
    <property type="entry name" value="C1-set"/>
    <property type="match status" value="1"/>
</dbReference>
<keyword evidence="3 7" id="KW-1133">Transmembrane helix</keyword>
<reference evidence="10" key="1">
    <citation type="submission" date="2025-08" db="UniProtKB">
        <authorList>
            <consortium name="Ensembl"/>
        </authorList>
    </citation>
    <scope>IDENTIFICATION</scope>
</reference>
<dbReference type="PANTHER" id="PTHR19256:SF65">
    <property type="entry name" value="T CELL RECEPTOR GAMMA CONSTANT 1-RELATED"/>
    <property type="match status" value="1"/>
</dbReference>
<evidence type="ECO:0000256" key="6">
    <source>
        <dbReference type="ARBA" id="ARBA00023319"/>
    </source>
</evidence>
<name>A0A669QL61_PHACC</name>
<evidence type="ECO:0000256" key="2">
    <source>
        <dbReference type="ARBA" id="ARBA00022692"/>
    </source>
</evidence>
<evidence type="ECO:0000256" key="4">
    <source>
        <dbReference type="ARBA" id="ARBA00023136"/>
    </source>
</evidence>
<dbReference type="InterPro" id="IPR003599">
    <property type="entry name" value="Ig_sub"/>
</dbReference>
<comment type="subcellular location">
    <subcellularLocation>
        <location evidence="1">Membrane</location>
    </subcellularLocation>
</comment>
<feature type="signal peptide" evidence="8">
    <location>
        <begin position="1"/>
        <end position="21"/>
    </location>
</feature>
<keyword evidence="6" id="KW-0393">Immunoglobulin domain</keyword>
<dbReference type="PANTHER" id="PTHR19256">
    <property type="entry name" value="T-CELL RECEPTOR GAMMA CHAIN"/>
    <property type="match status" value="1"/>
</dbReference>
<organism evidence="10 11">
    <name type="scientific">Phasianus colchicus</name>
    <name type="common">Common pheasant</name>
    <dbReference type="NCBI Taxonomy" id="9054"/>
    <lineage>
        <taxon>Eukaryota</taxon>
        <taxon>Metazoa</taxon>
        <taxon>Chordata</taxon>
        <taxon>Craniata</taxon>
        <taxon>Vertebrata</taxon>
        <taxon>Euteleostomi</taxon>
        <taxon>Archelosauria</taxon>
        <taxon>Archosauria</taxon>
        <taxon>Dinosauria</taxon>
        <taxon>Saurischia</taxon>
        <taxon>Theropoda</taxon>
        <taxon>Coelurosauria</taxon>
        <taxon>Aves</taxon>
        <taxon>Neognathae</taxon>
        <taxon>Galloanserae</taxon>
        <taxon>Galliformes</taxon>
        <taxon>Phasianidae</taxon>
        <taxon>Phasianinae</taxon>
        <taxon>Phasianus</taxon>
    </lineage>
</organism>
<dbReference type="InterPro" id="IPR013783">
    <property type="entry name" value="Ig-like_fold"/>
</dbReference>
<evidence type="ECO:0000313" key="10">
    <source>
        <dbReference type="Ensembl" id="ENSPCLP00000018933.1"/>
    </source>
</evidence>
<keyword evidence="5" id="KW-0675">Receptor</keyword>
<dbReference type="InterPro" id="IPR013106">
    <property type="entry name" value="Ig_V-set"/>
</dbReference>
<evidence type="ECO:0000256" key="5">
    <source>
        <dbReference type="ARBA" id="ARBA00023170"/>
    </source>
</evidence>
<protein>
    <recommendedName>
        <fullName evidence="9">Ig-like domain-containing protein</fullName>
    </recommendedName>
</protein>
<evidence type="ECO:0000256" key="8">
    <source>
        <dbReference type="SAM" id="SignalP"/>
    </source>
</evidence>
<evidence type="ECO:0000259" key="9">
    <source>
        <dbReference type="PROSITE" id="PS50835"/>
    </source>
</evidence>
<dbReference type="Gene3D" id="2.60.40.10">
    <property type="entry name" value="Immunoglobulins"/>
    <property type="match status" value="2"/>
</dbReference>
<feature type="transmembrane region" description="Helical" evidence="7">
    <location>
        <begin position="210"/>
        <end position="232"/>
    </location>
</feature>
<proteinExistence type="predicted"/>
<evidence type="ECO:0000313" key="11">
    <source>
        <dbReference type="Proteomes" id="UP000472261"/>
    </source>
</evidence>
<dbReference type="InterPro" id="IPR003597">
    <property type="entry name" value="Ig_C1-set"/>
</dbReference>
<evidence type="ECO:0000256" key="1">
    <source>
        <dbReference type="ARBA" id="ARBA00004370"/>
    </source>
</evidence>
<dbReference type="Pfam" id="PF07686">
    <property type="entry name" value="V-set"/>
    <property type="match status" value="1"/>
</dbReference>
<feature type="chain" id="PRO_5025525720" description="Ig-like domain-containing protein" evidence="8">
    <location>
        <begin position="22"/>
        <end position="238"/>
    </location>
</feature>
<dbReference type="SMART" id="SM00406">
    <property type="entry name" value="IGv"/>
    <property type="match status" value="1"/>
</dbReference>
<keyword evidence="2 7" id="KW-0812">Transmembrane</keyword>
<dbReference type="Ensembl" id="ENSPCLT00000025241.1">
    <property type="protein sequence ID" value="ENSPCLP00000018933.1"/>
    <property type="gene ID" value="ENSPCLG00000015875.1"/>
</dbReference>
<dbReference type="Proteomes" id="UP000472261">
    <property type="component" value="Unplaced"/>
</dbReference>
<dbReference type="AlphaFoldDB" id="A0A669QL61"/>
<feature type="domain" description="Ig-like" evidence="9">
    <location>
        <begin position="116"/>
        <end position="199"/>
    </location>
</feature>
<keyword evidence="4 7" id="KW-0472">Membrane</keyword>
<dbReference type="InterPro" id="IPR007110">
    <property type="entry name" value="Ig-like_dom"/>
</dbReference>
<dbReference type="GO" id="GO:0016020">
    <property type="term" value="C:membrane"/>
    <property type="evidence" value="ECO:0007669"/>
    <property type="project" value="UniProtKB-SubCell"/>
</dbReference>
<dbReference type="InterPro" id="IPR051117">
    <property type="entry name" value="TRG_var/const_region"/>
</dbReference>
<keyword evidence="8" id="KW-0732">Signal</keyword>
<sequence>MHRKNHHWTFLLPLSAASIQGRFDNTVIHWYQMKENKPPERLLFFAAGKTTVESGFQGKKYMVDKVSSRNLCILTINDVSPDDAATYYCAYWDPHLDRFFSTGTKLIVSEKGNSKPENSEILQKEHENQLVYVCLFEKFYPEVARVKWIDEAEKEVTENVVKGDVWKFPNEDKYSVSSWLSVPLENKNKKYVCHLEHESGELLLPTHGKYYILNFLLYLLCLYFLYLMIFYFPVKFQK</sequence>
<reference evidence="10" key="2">
    <citation type="submission" date="2025-09" db="UniProtKB">
        <authorList>
            <consortium name="Ensembl"/>
        </authorList>
    </citation>
    <scope>IDENTIFICATION</scope>
</reference>
<keyword evidence="11" id="KW-1185">Reference proteome</keyword>